<dbReference type="InterPro" id="IPR001878">
    <property type="entry name" value="Znf_CCHC"/>
</dbReference>
<dbReference type="EMBL" id="JAUUTY010000007">
    <property type="protein sequence ID" value="KAK1605512.1"/>
    <property type="molecule type" value="Genomic_DNA"/>
</dbReference>
<evidence type="ECO:0000259" key="3">
    <source>
        <dbReference type="PROSITE" id="PS50158"/>
    </source>
</evidence>
<evidence type="ECO:0000256" key="2">
    <source>
        <dbReference type="SAM" id="MobiDB-lite"/>
    </source>
</evidence>
<dbReference type="Pfam" id="PF00098">
    <property type="entry name" value="zf-CCHC"/>
    <property type="match status" value="1"/>
</dbReference>
<feature type="compositionally biased region" description="Low complexity" evidence="2">
    <location>
        <begin position="484"/>
        <end position="495"/>
    </location>
</feature>
<evidence type="ECO:0000313" key="5">
    <source>
        <dbReference type="Proteomes" id="UP001231189"/>
    </source>
</evidence>
<accession>A0AAD8QN62</accession>
<dbReference type="SUPFAM" id="SSF57756">
    <property type="entry name" value="Retrovirus zinc finger-like domains"/>
    <property type="match status" value="1"/>
</dbReference>
<comment type="caution">
    <text evidence="4">The sequence shown here is derived from an EMBL/GenBank/DDBJ whole genome shotgun (WGS) entry which is preliminary data.</text>
</comment>
<keyword evidence="1" id="KW-0862">Zinc</keyword>
<feature type="compositionally biased region" description="Polar residues" evidence="2">
    <location>
        <begin position="110"/>
        <end position="131"/>
    </location>
</feature>
<keyword evidence="1" id="KW-0863">Zinc-finger</keyword>
<evidence type="ECO:0000313" key="4">
    <source>
        <dbReference type="EMBL" id="KAK1605512.1"/>
    </source>
</evidence>
<gene>
    <name evidence="4" type="ORF">QYE76_029185</name>
</gene>
<feature type="compositionally biased region" description="Low complexity" evidence="2">
    <location>
        <begin position="502"/>
        <end position="516"/>
    </location>
</feature>
<protein>
    <recommendedName>
        <fullName evidence="3">CCHC-type domain-containing protein</fullName>
    </recommendedName>
</protein>
<feature type="region of interest" description="Disordered" evidence="2">
    <location>
        <begin position="373"/>
        <end position="406"/>
    </location>
</feature>
<feature type="region of interest" description="Disordered" evidence="2">
    <location>
        <begin position="65"/>
        <end position="184"/>
    </location>
</feature>
<reference evidence="4" key="1">
    <citation type="submission" date="2023-07" db="EMBL/GenBank/DDBJ databases">
        <title>A chromosome-level genome assembly of Lolium multiflorum.</title>
        <authorList>
            <person name="Chen Y."/>
            <person name="Copetti D."/>
            <person name="Kolliker R."/>
            <person name="Studer B."/>
        </authorList>
    </citation>
    <scope>NUCLEOTIDE SEQUENCE</scope>
    <source>
        <strain evidence="4">02402/16</strain>
        <tissue evidence="4">Leaf</tissue>
    </source>
</reference>
<evidence type="ECO:0000256" key="1">
    <source>
        <dbReference type="PROSITE-ProRule" id="PRU00047"/>
    </source>
</evidence>
<sequence>MVYQQPRRDFNFVGHGNFSCRCSLYKLAKTPSDVAGDGDVDRLSTDLSAKDLEKLVRKISSLSKKDTVRTSCGVTPYSATNALPRGHVTASPHPPLPEGGEVKERAIFTDDNQGTSRPESENTGSRKSAASSEKDVETEATASTPSPPPAASPKNKRKRDEVVDSGTSKADAARAGEPAPGAGKRAIDLYEAALVSSGDEEEDAPIDATARTRRTNQEYELESPEGDQLLDALSLLEIHGDEARDGLAEAKIGLSRLFPYFFKKKEEPATFVALAKCFTSQEKLGLQLRQEGLKVGVEDMGQIVPKCLAKMAKRKRNFGKYDDIVTPVAEDMMDELLRMDAEFFVKGSYAEHSTRAVEIQKEHQVLMVNKTTNFKKQGKPKKGNFKKGGKKAAAPPKKPKGGPKPDTDCYYCNGKGHWKRNCPKYLADLKSGLVKKKKKERAAPRRRVVSVPDMRARVLQTREAAPPRRRPGRRNGAARDVEVAEACAGEVAGAESRGGGRRASSPAGSRRASVGRRGAESPGRGARQAEVAGARSSPGAGGGRRGAELAGRSSPGAELAARRSPSIVWGIIRV</sequence>
<feature type="compositionally biased region" description="Low complexity" evidence="2">
    <location>
        <begin position="169"/>
        <end position="184"/>
    </location>
</feature>
<feature type="compositionally biased region" description="Basic residues" evidence="2">
    <location>
        <begin position="376"/>
        <end position="390"/>
    </location>
</feature>
<keyword evidence="5" id="KW-1185">Reference proteome</keyword>
<dbReference type="PROSITE" id="PS50158">
    <property type="entry name" value="ZF_CCHC"/>
    <property type="match status" value="1"/>
</dbReference>
<dbReference type="SMART" id="SM00343">
    <property type="entry name" value="ZnF_C2HC"/>
    <property type="match status" value="1"/>
</dbReference>
<keyword evidence="1" id="KW-0479">Metal-binding</keyword>
<organism evidence="4 5">
    <name type="scientific">Lolium multiflorum</name>
    <name type="common">Italian ryegrass</name>
    <name type="synonym">Lolium perenne subsp. multiflorum</name>
    <dbReference type="NCBI Taxonomy" id="4521"/>
    <lineage>
        <taxon>Eukaryota</taxon>
        <taxon>Viridiplantae</taxon>
        <taxon>Streptophyta</taxon>
        <taxon>Embryophyta</taxon>
        <taxon>Tracheophyta</taxon>
        <taxon>Spermatophyta</taxon>
        <taxon>Magnoliopsida</taxon>
        <taxon>Liliopsida</taxon>
        <taxon>Poales</taxon>
        <taxon>Poaceae</taxon>
        <taxon>BOP clade</taxon>
        <taxon>Pooideae</taxon>
        <taxon>Poodae</taxon>
        <taxon>Poeae</taxon>
        <taxon>Poeae Chloroplast Group 2 (Poeae type)</taxon>
        <taxon>Loliodinae</taxon>
        <taxon>Loliinae</taxon>
        <taxon>Lolium</taxon>
    </lineage>
</organism>
<dbReference type="AlphaFoldDB" id="A0AAD8QN62"/>
<proteinExistence type="predicted"/>
<feature type="region of interest" description="Disordered" evidence="2">
    <location>
        <begin position="455"/>
        <end position="562"/>
    </location>
</feature>
<dbReference type="Gene3D" id="4.10.60.10">
    <property type="entry name" value="Zinc finger, CCHC-type"/>
    <property type="match status" value="1"/>
</dbReference>
<dbReference type="GO" id="GO:0003676">
    <property type="term" value="F:nucleic acid binding"/>
    <property type="evidence" value="ECO:0007669"/>
    <property type="project" value="InterPro"/>
</dbReference>
<dbReference type="GO" id="GO:0008270">
    <property type="term" value="F:zinc ion binding"/>
    <property type="evidence" value="ECO:0007669"/>
    <property type="project" value="UniProtKB-KW"/>
</dbReference>
<dbReference type="InterPro" id="IPR036875">
    <property type="entry name" value="Znf_CCHC_sf"/>
</dbReference>
<name>A0AAD8QN62_LOLMU</name>
<feature type="domain" description="CCHC-type" evidence="3">
    <location>
        <begin position="409"/>
        <end position="424"/>
    </location>
</feature>
<dbReference type="Proteomes" id="UP001231189">
    <property type="component" value="Unassembled WGS sequence"/>
</dbReference>
<feature type="compositionally biased region" description="Polar residues" evidence="2">
    <location>
        <begin position="69"/>
        <end position="81"/>
    </location>
</feature>